<dbReference type="CDD" id="cd03293">
    <property type="entry name" value="ABC_NrtD_SsuB_transporters"/>
    <property type="match status" value="1"/>
</dbReference>
<dbReference type="InterPro" id="IPR003593">
    <property type="entry name" value="AAA+_ATPase"/>
</dbReference>
<evidence type="ECO:0000313" key="7">
    <source>
        <dbReference type="Proteomes" id="UP000199372"/>
    </source>
</evidence>
<dbReference type="EMBL" id="FOCM01000001">
    <property type="protein sequence ID" value="SEM69865.1"/>
    <property type="molecule type" value="Genomic_DNA"/>
</dbReference>
<dbReference type="InterPro" id="IPR050166">
    <property type="entry name" value="ABC_transporter_ATP-bind"/>
</dbReference>
<accession>A0A1H8AGG8</accession>
<dbReference type="InterPro" id="IPR017871">
    <property type="entry name" value="ABC_transporter-like_CS"/>
</dbReference>
<keyword evidence="7" id="KW-1185">Reference proteome</keyword>
<gene>
    <name evidence="6" type="ORF">SAMN04488011_101157</name>
</gene>
<dbReference type="AlphaFoldDB" id="A0A1H8AGG8"/>
<keyword evidence="3" id="KW-0547">Nucleotide-binding</keyword>
<comment type="similarity">
    <text evidence="1">Belongs to the ABC transporter superfamily.</text>
</comment>
<dbReference type="Proteomes" id="UP000199372">
    <property type="component" value="Unassembled WGS sequence"/>
</dbReference>
<dbReference type="PANTHER" id="PTHR42788:SF13">
    <property type="entry name" value="ALIPHATIC SULFONATES IMPORT ATP-BINDING PROTEIN SSUB"/>
    <property type="match status" value="1"/>
</dbReference>
<dbReference type="Pfam" id="PF00005">
    <property type="entry name" value="ABC_tran"/>
    <property type="match status" value="1"/>
</dbReference>
<evidence type="ECO:0000259" key="5">
    <source>
        <dbReference type="PROSITE" id="PS50893"/>
    </source>
</evidence>
<protein>
    <submittedName>
        <fullName evidence="6">NitT/TauT family transport system ATP-binding protein</fullName>
    </submittedName>
</protein>
<dbReference type="PROSITE" id="PS00211">
    <property type="entry name" value="ABC_TRANSPORTER_1"/>
    <property type="match status" value="1"/>
</dbReference>
<reference evidence="7" key="1">
    <citation type="submission" date="2016-10" db="EMBL/GenBank/DDBJ databases">
        <authorList>
            <person name="Varghese N."/>
            <person name="Submissions S."/>
        </authorList>
    </citation>
    <scope>NUCLEOTIDE SEQUENCE [LARGE SCALE GENOMIC DNA]</scope>
    <source>
        <strain evidence="7">DSM 26893</strain>
    </source>
</reference>
<evidence type="ECO:0000256" key="3">
    <source>
        <dbReference type="ARBA" id="ARBA00022741"/>
    </source>
</evidence>
<evidence type="ECO:0000256" key="2">
    <source>
        <dbReference type="ARBA" id="ARBA00022448"/>
    </source>
</evidence>
<dbReference type="PROSITE" id="PS50893">
    <property type="entry name" value="ABC_TRANSPORTER_2"/>
    <property type="match status" value="1"/>
</dbReference>
<keyword evidence="4 6" id="KW-0067">ATP-binding</keyword>
<dbReference type="InterPro" id="IPR027417">
    <property type="entry name" value="P-loop_NTPase"/>
</dbReference>
<dbReference type="GO" id="GO:0005524">
    <property type="term" value="F:ATP binding"/>
    <property type="evidence" value="ECO:0007669"/>
    <property type="project" value="UniProtKB-KW"/>
</dbReference>
<evidence type="ECO:0000256" key="1">
    <source>
        <dbReference type="ARBA" id="ARBA00005417"/>
    </source>
</evidence>
<evidence type="ECO:0000313" key="6">
    <source>
        <dbReference type="EMBL" id="SEM69865.1"/>
    </source>
</evidence>
<organism evidence="6 7">
    <name type="scientific">Palleronia pelagia</name>
    <dbReference type="NCBI Taxonomy" id="387096"/>
    <lineage>
        <taxon>Bacteria</taxon>
        <taxon>Pseudomonadati</taxon>
        <taxon>Pseudomonadota</taxon>
        <taxon>Alphaproteobacteria</taxon>
        <taxon>Rhodobacterales</taxon>
        <taxon>Roseobacteraceae</taxon>
        <taxon>Palleronia</taxon>
    </lineage>
</organism>
<dbReference type="SUPFAM" id="SSF52540">
    <property type="entry name" value="P-loop containing nucleoside triphosphate hydrolases"/>
    <property type="match status" value="1"/>
</dbReference>
<name>A0A1H8AGG8_9RHOB</name>
<dbReference type="InterPro" id="IPR003439">
    <property type="entry name" value="ABC_transporter-like_ATP-bd"/>
</dbReference>
<sequence>MADRGDRRDMSVIRAEALRKTFGGGAVVAVDDADFTVREGEFISLVGPSGCGKSTLLRMVAGLLDRSAGTLSIHGRDVTGPNPAVAMMFQKPTLLDWRTAIENVLLPSEIGGRVTDDDRRKAMGLLRLAGLEDFAFSFPSQLSGGMQQRVALARLLQTGADILLLDEPFGALDEFTREHLNVELMRIVGEVGATTLFVTHNIGEAIFLADRVFVMTPRPGRIAGIVEVPFERPRRPSLQQSAEFNALVSKVRATFETETTAGEDA</sequence>
<proteinExistence type="inferred from homology"/>
<dbReference type="Gene3D" id="3.40.50.300">
    <property type="entry name" value="P-loop containing nucleotide triphosphate hydrolases"/>
    <property type="match status" value="1"/>
</dbReference>
<evidence type="ECO:0000256" key="4">
    <source>
        <dbReference type="ARBA" id="ARBA00022840"/>
    </source>
</evidence>
<dbReference type="SMART" id="SM00382">
    <property type="entry name" value="AAA"/>
    <property type="match status" value="1"/>
</dbReference>
<dbReference type="PANTHER" id="PTHR42788">
    <property type="entry name" value="TAURINE IMPORT ATP-BINDING PROTEIN-RELATED"/>
    <property type="match status" value="1"/>
</dbReference>
<dbReference type="GO" id="GO:0016887">
    <property type="term" value="F:ATP hydrolysis activity"/>
    <property type="evidence" value="ECO:0007669"/>
    <property type="project" value="InterPro"/>
</dbReference>
<feature type="domain" description="ABC transporter" evidence="5">
    <location>
        <begin position="13"/>
        <end position="242"/>
    </location>
</feature>
<keyword evidence="2" id="KW-0813">Transport</keyword>